<reference evidence="1 2" key="1">
    <citation type="journal article" date="2022" name="Plant J.">
        <title>Chromosome-level genome of Camellia lanceoleosa provides a valuable resource for understanding genome evolution and self-incompatibility.</title>
        <authorList>
            <person name="Gong W."/>
            <person name="Xiao S."/>
            <person name="Wang L."/>
            <person name="Liao Z."/>
            <person name="Chang Y."/>
            <person name="Mo W."/>
            <person name="Hu G."/>
            <person name="Li W."/>
            <person name="Zhao G."/>
            <person name="Zhu H."/>
            <person name="Hu X."/>
            <person name="Ji K."/>
            <person name="Xiang X."/>
            <person name="Song Q."/>
            <person name="Yuan D."/>
            <person name="Jin S."/>
            <person name="Zhang L."/>
        </authorList>
    </citation>
    <scope>NUCLEOTIDE SEQUENCE [LARGE SCALE GENOMIC DNA]</scope>
    <source>
        <strain evidence="1">SQ_2022a</strain>
    </source>
</reference>
<name>A0ACC0F3X9_9ERIC</name>
<comment type="caution">
    <text evidence="1">The sequence shown here is derived from an EMBL/GenBank/DDBJ whole genome shotgun (WGS) entry which is preliminary data.</text>
</comment>
<protein>
    <submittedName>
        <fullName evidence="1">Uncharacterized protein</fullName>
    </submittedName>
</protein>
<organism evidence="1 2">
    <name type="scientific">Camellia lanceoleosa</name>
    <dbReference type="NCBI Taxonomy" id="1840588"/>
    <lineage>
        <taxon>Eukaryota</taxon>
        <taxon>Viridiplantae</taxon>
        <taxon>Streptophyta</taxon>
        <taxon>Embryophyta</taxon>
        <taxon>Tracheophyta</taxon>
        <taxon>Spermatophyta</taxon>
        <taxon>Magnoliopsida</taxon>
        <taxon>eudicotyledons</taxon>
        <taxon>Gunneridae</taxon>
        <taxon>Pentapetalae</taxon>
        <taxon>asterids</taxon>
        <taxon>Ericales</taxon>
        <taxon>Theaceae</taxon>
        <taxon>Camellia</taxon>
    </lineage>
</organism>
<keyword evidence="2" id="KW-1185">Reference proteome</keyword>
<evidence type="ECO:0000313" key="1">
    <source>
        <dbReference type="EMBL" id="KAI7983032.1"/>
    </source>
</evidence>
<evidence type="ECO:0000313" key="2">
    <source>
        <dbReference type="Proteomes" id="UP001060215"/>
    </source>
</evidence>
<proteinExistence type="predicted"/>
<dbReference type="EMBL" id="CM045768">
    <property type="protein sequence ID" value="KAI7983032.1"/>
    <property type="molecule type" value="Genomic_DNA"/>
</dbReference>
<accession>A0ACC0F3X9</accession>
<sequence>MEKFSRSTQMQQSQQLLIRICFQDTSIIARILLKDGNPIIFPDLPQRRLNEDAIDYDLLEDLVHYIDETHPEGAILVFLPRVSEIHTLFDKLAASYQFGGRSSEWLLPLHSSSVTDRKRCFYDLPIIYARGVVHVLVQCGDVEFEKKIDEKIDQFIDRVEKHSSKKIDEKIGQF</sequence>
<gene>
    <name evidence="1" type="ORF">LOK49_LG15G00584</name>
</gene>
<dbReference type="Proteomes" id="UP001060215">
    <property type="component" value="Chromosome 11"/>
</dbReference>